<protein>
    <submittedName>
        <fullName evidence="2">Uncharacterized protein</fullName>
    </submittedName>
</protein>
<keyword evidence="1" id="KW-0812">Transmembrane</keyword>
<keyword evidence="3" id="KW-1185">Reference proteome</keyword>
<dbReference type="Proteomes" id="UP000053051">
    <property type="component" value="Unassembled WGS sequence"/>
</dbReference>
<proteinExistence type="predicted"/>
<accession>M1WZG0</accession>
<feature type="transmembrane region" description="Helical" evidence="1">
    <location>
        <begin position="28"/>
        <end position="47"/>
    </location>
</feature>
<reference evidence="2 3" key="1">
    <citation type="submission" date="2012-05" db="EMBL/GenBank/DDBJ databases">
        <authorList>
            <person name="Hilton J."/>
        </authorList>
    </citation>
    <scope>NUCLEOTIDE SEQUENCE [LARGE SCALE GENOMIC DNA]</scope>
    <source>
        <strain evidence="2 3">HH01</strain>
    </source>
</reference>
<organism evidence="2 3">
    <name type="scientific">Richelia intracellularis HH01</name>
    <dbReference type="NCBI Taxonomy" id="1165094"/>
    <lineage>
        <taxon>Bacteria</taxon>
        <taxon>Bacillati</taxon>
        <taxon>Cyanobacteriota</taxon>
        <taxon>Cyanophyceae</taxon>
        <taxon>Nostocales</taxon>
        <taxon>Nostocaceae</taxon>
        <taxon>Richelia</taxon>
    </lineage>
</organism>
<sequence length="77" mass="8582">MSLIVLVAALMVAWLVFTTLLKVVKTVVSTMIAVLIIVLILMVFGVTPEDLVEELSNLPQTTNNIINQFRSAIRLWL</sequence>
<evidence type="ECO:0000313" key="3">
    <source>
        <dbReference type="Proteomes" id="UP000053051"/>
    </source>
</evidence>
<dbReference type="EMBL" id="CAIY01000027">
    <property type="protein sequence ID" value="CCH66763.1"/>
    <property type="molecule type" value="Genomic_DNA"/>
</dbReference>
<name>M1WZG0_9NOST</name>
<keyword evidence="1" id="KW-0472">Membrane</keyword>
<evidence type="ECO:0000313" key="2">
    <source>
        <dbReference type="EMBL" id="CCH66763.1"/>
    </source>
</evidence>
<reference evidence="3" key="2">
    <citation type="submission" date="2016-01" db="EMBL/GenBank/DDBJ databases">
        <title>Diatom-associated endosymboitic cyanobacterium lacks core nitrogen metabolism enzymes.</title>
        <authorList>
            <person name="Hilton J.A."/>
            <person name="Foster R.A."/>
            <person name="Tripp H.J."/>
            <person name="Carter B.J."/>
            <person name="Zehr J.P."/>
            <person name="Villareal T.A."/>
        </authorList>
    </citation>
    <scope>NUCLEOTIDE SEQUENCE [LARGE SCALE GENOMIC DNA]</scope>
    <source>
        <strain evidence="3">HH01</strain>
    </source>
</reference>
<dbReference type="AlphaFoldDB" id="M1WZG0"/>
<comment type="caution">
    <text evidence="2">The sequence shown here is derived from an EMBL/GenBank/DDBJ whole genome shotgun (WGS) entry which is preliminary data.</text>
</comment>
<dbReference type="RefSeq" id="WP_008224763.1">
    <property type="nucleotide sequence ID" value="NZ_CAIY01000027.1"/>
</dbReference>
<evidence type="ECO:0000256" key="1">
    <source>
        <dbReference type="SAM" id="Phobius"/>
    </source>
</evidence>
<keyword evidence="1" id="KW-1133">Transmembrane helix</keyword>
<gene>
    <name evidence="2" type="ORF">RINTHH_6080</name>
</gene>